<evidence type="ECO:0000256" key="1">
    <source>
        <dbReference type="SAM" id="MobiDB-lite"/>
    </source>
</evidence>
<feature type="compositionally biased region" description="Gly residues" evidence="1">
    <location>
        <begin position="1"/>
        <end position="12"/>
    </location>
</feature>
<dbReference type="EMBL" id="MKKU01000135">
    <property type="protein sequence ID" value="RNF22567.1"/>
    <property type="molecule type" value="Genomic_DNA"/>
</dbReference>
<evidence type="ECO:0000313" key="3">
    <source>
        <dbReference type="Proteomes" id="UP000284403"/>
    </source>
</evidence>
<reference evidence="2 3" key="1">
    <citation type="journal article" date="2018" name="BMC Genomics">
        <title>Genomic comparison of Trypanosoma conorhini and Trypanosoma rangeli to Trypanosoma cruzi strains of high and low virulence.</title>
        <authorList>
            <person name="Bradwell K.R."/>
            <person name="Koparde V.N."/>
            <person name="Matveyev A.V."/>
            <person name="Serrano M.G."/>
            <person name="Alves J.M."/>
            <person name="Parikh H."/>
            <person name="Huang B."/>
            <person name="Lee V."/>
            <person name="Espinosa-Alvarez O."/>
            <person name="Ortiz P.A."/>
            <person name="Costa-Martins A.G."/>
            <person name="Teixeira M.M."/>
            <person name="Buck G.A."/>
        </authorList>
    </citation>
    <scope>NUCLEOTIDE SEQUENCE [LARGE SCALE GENOMIC DNA]</scope>
    <source>
        <strain evidence="2 3">025E</strain>
    </source>
</reference>
<name>A0A3R7L7G4_9TRYP</name>
<sequence>MHCVGVGDGTSGEDGRRQGEATGVEGPGSDDGMSQREEEFAEVSPSLACSQVPAGLHTECVEAVRQGASPTASFIGNAASPDGTAGAADCDRGGDSACEEFQVLLAWGGSSCTSPKNITHALLPAEETEVEKLQASVNLANSGHCENSLVGGDYAGLSSSWASRQQRLQNRSEHWRQHEAEAWRRKYEQAVSARSPAVTIKMPPVTKGTALQNCGDDADKANCGSGGVISDAEYCGDAPETRSRRFGSLATRRLCRQDVESTRREDDETAVPLWQTFLGNGSP</sequence>
<organism evidence="2 3">
    <name type="scientific">Trypanosoma conorhini</name>
    <dbReference type="NCBI Taxonomy" id="83891"/>
    <lineage>
        <taxon>Eukaryota</taxon>
        <taxon>Discoba</taxon>
        <taxon>Euglenozoa</taxon>
        <taxon>Kinetoplastea</taxon>
        <taxon>Metakinetoplastina</taxon>
        <taxon>Trypanosomatida</taxon>
        <taxon>Trypanosomatidae</taxon>
        <taxon>Trypanosoma</taxon>
    </lineage>
</organism>
<accession>A0A3R7L7G4</accession>
<protein>
    <submittedName>
        <fullName evidence="2">Uncharacterized protein</fullName>
    </submittedName>
</protein>
<dbReference type="AlphaFoldDB" id="A0A3R7L7G4"/>
<dbReference type="OrthoDB" id="247046at2759"/>
<feature type="region of interest" description="Disordered" evidence="1">
    <location>
        <begin position="1"/>
        <end position="46"/>
    </location>
</feature>
<dbReference type="Proteomes" id="UP000284403">
    <property type="component" value="Unassembled WGS sequence"/>
</dbReference>
<gene>
    <name evidence="2" type="ORF">Tco025E_03054</name>
</gene>
<dbReference type="RefSeq" id="XP_029229885.1">
    <property type="nucleotide sequence ID" value="XM_029369976.1"/>
</dbReference>
<evidence type="ECO:0000313" key="2">
    <source>
        <dbReference type="EMBL" id="RNF22567.1"/>
    </source>
</evidence>
<dbReference type="GeneID" id="40316665"/>
<keyword evidence="3" id="KW-1185">Reference proteome</keyword>
<proteinExistence type="predicted"/>
<comment type="caution">
    <text evidence="2">The sequence shown here is derived from an EMBL/GenBank/DDBJ whole genome shotgun (WGS) entry which is preliminary data.</text>
</comment>